<protein>
    <recommendedName>
        <fullName evidence="9">CRISPR-associated endoribonuclease Cas2</fullName>
        <ecNumber evidence="9">3.1.-.-</ecNumber>
    </recommendedName>
</protein>
<dbReference type="NCBIfam" id="TIGR01573">
    <property type="entry name" value="cas2"/>
    <property type="match status" value="1"/>
</dbReference>
<comment type="cofactor">
    <cofactor evidence="1 9">
        <name>Mg(2+)</name>
        <dbReference type="ChEBI" id="CHEBI:18420"/>
    </cofactor>
</comment>
<dbReference type="EMBL" id="QHKO01000006">
    <property type="protein sequence ID" value="RAL21292.1"/>
    <property type="molecule type" value="Genomic_DNA"/>
</dbReference>
<dbReference type="Pfam" id="PF09827">
    <property type="entry name" value="CRISPR_Cas2"/>
    <property type="match status" value="1"/>
</dbReference>
<feature type="binding site" evidence="9">
    <location>
        <position position="14"/>
    </location>
    <ligand>
        <name>Mg(2+)</name>
        <dbReference type="ChEBI" id="CHEBI:18420"/>
        <note>catalytic</note>
    </ligand>
</feature>
<evidence type="ECO:0000256" key="4">
    <source>
        <dbReference type="ARBA" id="ARBA00022723"/>
    </source>
</evidence>
<evidence type="ECO:0000256" key="7">
    <source>
        <dbReference type="ARBA" id="ARBA00022842"/>
    </source>
</evidence>
<comment type="caution">
    <text evidence="10">The sequence shown here is derived from an EMBL/GenBank/DDBJ whole genome shotgun (WGS) entry which is preliminary data.</text>
</comment>
<sequence>MTSTKVRLFIITYDITDDKRLRRVFEYLKQWGQHVQYSVFACALGPTSLATVKTELDALIHHDDDQVLFFDLGAEASRAQRAIDYLGVPFGPKQRKAIVL</sequence>
<dbReference type="GO" id="GO:0004521">
    <property type="term" value="F:RNA endonuclease activity"/>
    <property type="evidence" value="ECO:0007669"/>
    <property type="project" value="InterPro"/>
</dbReference>
<dbReference type="InterPro" id="IPR019199">
    <property type="entry name" value="Virulence_VapD/CRISPR_Cas2"/>
</dbReference>
<dbReference type="Proteomes" id="UP000249169">
    <property type="component" value="Unassembled WGS sequence"/>
</dbReference>
<evidence type="ECO:0000256" key="8">
    <source>
        <dbReference type="ARBA" id="ARBA00023118"/>
    </source>
</evidence>
<keyword evidence="3 9" id="KW-0540">Nuclease</keyword>
<dbReference type="GO" id="GO:0043571">
    <property type="term" value="P:maintenance of CRISPR repeat elements"/>
    <property type="evidence" value="ECO:0007669"/>
    <property type="project" value="UniProtKB-UniRule"/>
</dbReference>
<dbReference type="EC" id="3.1.-.-" evidence="9"/>
<dbReference type="Gene3D" id="3.30.70.240">
    <property type="match status" value="1"/>
</dbReference>
<dbReference type="GO" id="GO:0051607">
    <property type="term" value="P:defense response to virus"/>
    <property type="evidence" value="ECO:0007669"/>
    <property type="project" value="UniProtKB-UniRule"/>
</dbReference>
<evidence type="ECO:0000256" key="6">
    <source>
        <dbReference type="ARBA" id="ARBA00022801"/>
    </source>
</evidence>
<dbReference type="SUPFAM" id="SSF143430">
    <property type="entry name" value="TTP0101/SSO1404-like"/>
    <property type="match status" value="1"/>
</dbReference>
<dbReference type="InterPro" id="IPR021127">
    <property type="entry name" value="CRISPR_associated_Cas2"/>
</dbReference>
<dbReference type="PANTHER" id="PTHR34405">
    <property type="entry name" value="CRISPR-ASSOCIATED ENDORIBONUCLEASE CAS2"/>
    <property type="match status" value="1"/>
</dbReference>
<reference evidence="10 11" key="1">
    <citation type="submission" date="2018-05" db="EMBL/GenBank/DDBJ databases">
        <title>Lujinxingia marina gen. nov. sp. nov., a new facultative anaerobic member of the class Deltaproteobacteria, and proposal of Lujinxingaceae fam. nov.</title>
        <authorList>
            <person name="Li C.-M."/>
        </authorList>
    </citation>
    <scope>NUCLEOTIDE SEQUENCE [LARGE SCALE GENOMIC DNA]</scope>
    <source>
        <strain evidence="10 11">B210</strain>
    </source>
</reference>
<organism evidence="10 11">
    <name type="scientific">Lujinxingia litoralis</name>
    <dbReference type="NCBI Taxonomy" id="2211119"/>
    <lineage>
        <taxon>Bacteria</taxon>
        <taxon>Deltaproteobacteria</taxon>
        <taxon>Bradymonadales</taxon>
        <taxon>Lujinxingiaceae</taxon>
        <taxon>Lujinxingia</taxon>
    </lineage>
</organism>
<evidence type="ECO:0000313" key="10">
    <source>
        <dbReference type="EMBL" id="RAL21292.1"/>
    </source>
</evidence>
<comment type="subunit">
    <text evidence="9">Homodimer, forms a heterotetramer with a Cas1 homodimer.</text>
</comment>
<keyword evidence="6 9" id="KW-0378">Hydrolase</keyword>
<accession>A0A328C5U1</accession>
<dbReference type="GO" id="GO:0046872">
    <property type="term" value="F:metal ion binding"/>
    <property type="evidence" value="ECO:0007669"/>
    <property type="project" value="UniProtKB-UniRule"/>
</dbReference>
<evidence type="ECO:0000256" key="3">
    <source>
        <dbReference type="ARBA" id="ARBA00022722"/>
    </source>
</evidence>
<name>A0A328C5U1_9DELT</name>
<dbReference type="PANTHER" id="PTHR34405:SF3">
    <property type="entry name" value="CRISPR-ASSOCIATED ENDORIBONUCLEASE CAS2 3"/>
    <property type="match status" value="1"/>
</dbReference>
<keyword evidence="11" id="KW-1185">Reference proteome</keyword>
<dbReference type="GO" id="GO:0016787">
    <property type="term" value="F:hydrolase activity"/>
    <property type="evidence" value="ECO:0007669"/>
    <property type="project" value="UniProtKB-KW"/>
</dbReference>
<comment type="function">
    <text evidence="9">CRISPR (clustered regularly interspaced short palindromic repeat), is an adaptive immune system that provides protection against mobile genetic elements (viruses, transposable elements and conjugative plasmids). CRISPR clusters contain sequences complementary to antecedent mobile elements and target invading nucleic acids. CRISPR clusters are transcribed and processed into CRISPR RNA (crRNA). Functions as a ssRNA-specific endoribonuclease. Involved in the integration of spacer DNA into the CRISPR cassette.</text>
</comment>
<evidence type="ECO:0000256" key="5">
    <source>
        <dbReference type="ARBA" id="ARBA00022759"/>
    </source>
</evidence>
<keyword evidence="7 9" id="KW-0460">Magnesium</keyword>
<dbReference type="OrthoDB" id="9798176at2"/>
<proteinExistence type="inferred from homology"/>
<dbReference type="CDD" id="cd09725">
    <property type="entry name" value="Cas2_I_II_III"/>
    <property type="match status" value="1"/>
</dbReference>
<keyword evidence="5 9" id="KW-0255">Endonuclease</keyword>
<evidence type="ECO:0000313" key="11">
    <source>
        <dbReference type="Proteomes" id="UP000249169"/>
    </source>
</evidence>
<dbReference type="HAMAP" id="MF_01471">
    <property type="entry name" value="Cas2"/>
    <property type="match status" value="1"/>
</dbReference>
<gene>
    <name evidence="9 10" type="primary">cas2</name>
    <name evidence="10" type="ORF">DL240_14305</name>
</gene>
<keyword evidence="8 9" id="KW-0051">Antiviral defense</keyword>
<evidence type="ECO:0000256" key="2">
    <source>
        <dbReference type="ARBA" id="ARBA00009959"/>
    </source>
</evidence>
<dbReference type="RefSeq" id="WP_111730580.1">
    <property type="nucleotide sequence ID" value="NZ_QHKO01000006.1"/>
</dbReference>
<evidence type="ECO:0000256" key="1">
    <source>
        <dbReference type="ARBA" id="ARBA00001946"/>
    </source>
</evidence>
<keyword evidence="4 9" id="KW-0479">Metal-binding</keyword>
<dbReference type="AlphaFoldDB" id="A0A328C5U1"/>
<evidence type="ECO:0000256" key="9">
    <source>
        <dbReference type="HAMAP-Rule" id="MF_01471"/>
    </source>
</evidence>
<comment type="similarity">
    <text evidence="2 9">Belongs to the CRISPR-associated endoribonuclease Cas2 protein family.</text>
</comment>